<name>A0A068W7Y4_ECHGR</name>
<organism evidence="1">
    <name type="scientific">Echinococcus granulosus</name>
    <name type="common">Hydatid tapeworm</name>
    <dbReference type="NCBI Taxonomy" id="6210"/>
    <lineage>
        <taxon>Eukaryota</taxon>
        <taxon>Metazoa</taxon>
        <taxon>Spiralia</taxon>
        <taxon>Lophotrochozoa</taxon>
        <taxon>Platyhelminthes</taxon>
        <taxon>Cestoda</taxon>
        <taxon>Eucestoda</taxon>
        <taxon>Cyclophyllidea</taxon>
        <taxon>Taeniidae</taxon>
        <taxon>Echinococcus</taxon>
        <taxon>Echinococcus granulosus group</taxon>
    </lineage>
</organism>
<reference evidence="1" key="2">
    <citation type="submission" date="2014-06" db="EMBL/GenBank/DDBJ databases">
        <authorList>
            <person name="Aslett M."/>
        </authorList>
    </citation>
    <scope>NUCLEOTIDE SEQUENCE</scope>
</reference>
<proteinExistence type="predicted"/>
<accession>A0A068W7Y4</accession>
<gene>
    <name evidence="1" type="ORF">EgrG_000835300</name>
</gene>
<protein>
    <submittedName>
        <fullName evidence="3">Expressed conserved protein</fullName>
    </submittedName>
</protein>
<reference evidence="1 2" key="1">
    <citation type="journal article" date="2013" name="Nature">
        <title>The genomes of four tapeworm species reveal adaptations to parasitism.</title>
        <authorList>
            <person name="Tsai I.J."/>
            <person name="Zarowiecki M."/>
            <person name="Holroyd N."/>
            <person name="Garciarrubio A."/>
            <person name="Sanchez-Flores A."/>
            <person name="Brooks K.L."/>
            <person name="Tracey A."/>
            <person name="Bobes R.J."/>
            <person name="Fragoso G."/>
            <person name="Sciutto E."/>
            <person name="Aslett M."/>
            <person name="Beasley H."/>
            <person name="Bennett H.M."/>
            <person name="Cai J."/>
            <person name="Camicia F."/>
            <person name="Clark R."/>
            <person name="Cucher M."/>
            <person name="De Silva N."/>
            <person name="Day T.A."/>
            <person name="Deplazes P."/>
            <person name="Estrada K."/>
            <person name="Fernandez C."/>
            <person name="Holland P.W."/>
            <person name="Hou J."/>
            <person name="Hu S."/>
            <person name="Huckvale T."/>
            <person name="Hung S.S."/>
            <person name="Kamenetzky L."/>
            <person name="Keane J.A."/>
            <person name="Kiss F."/>
            <person name="Koziol U."/>
            <person name="Lambert O."/>
            <person name="Liu K."/>
            <person name="Luo X."/>
            <person name="Luo Y."/>
            <person name="Macchiaroli N."/>
            <person name="Nichol S."/>
            <person name="Paps J."/>
            <person name="Parkinson J."/>
            <person name="Pouchkina-Stantcheva N."/>
            <person name="Riddiford N."/>
            <person name="Rosenzvit M."/>
            <person name="Salinas G."/>
            <person name="Wasmuth J.D."/>
            <person name="Zamanian M."/>
            <person name="Zheng Y."/>
            <person name="Cai X."/>
            <person name="Soberon X."/>
            <person name="Olson P.D."/>
            <person name="Laclette J.P."/>
            <person name="Brehm K."/>
            <person name="Berriman M."/>
            <person name="Garciarrubio A."/>
            <person name="Bobes R.J."/>
            <person name="Fragoso G."/>
            <person name="Sanchez-Flores A."/>
            <person name="Estrada K."/>
            <person name="Cevallos M.A."/>
            <person name="Morett E."/>
            <person name="Gonzalez V."/>
            <person name="Portillo T."/>
            <person name="Ochoa-Leyva A."/>
            <person name="Jose M.V."/>
            <person name="Sciutto E."/>
            <person name="Landa A."/>
            <person name="Jimenez L."/>
            <person name="Valdes V."/>
            <person name="Carrero J.C."/>
            <person name="Larralde C."/>
            <person name="Morales-Montor J."/>
            <person name="Limon-Lason J."/>
            <person name="Soberon X."/>
            <person name="Laclette J.P."/>
        </authorList>
    </citation>
    <scope>NUCLEOTIDE SEQUENCE [LARGE SCALE GENOMIC DNA]</scope>
</reference>
<evidence type="ECO:0000313" key="1">
    <source>
        <dbReference type="EMBL" id="CDS15945.1"/>
    </source>
</evidence>
<dbReference type="Proteomes" id="UP000492820">
    <property type="component" value="Unassembled WGS sequence"/>
</dbReference>
<sequence length="139" mass="16149">MTSFSTTLTQSFDFPDVKQQDHLQMSPFKTAEESHFPRDVRRNNEVQKKLLGAFESISDPPRCEYRVVYVNSATQISKTVYEFKAVVEKRKLNSCVKCICECSWCPVRKVRTTVETYHVRYIEDEGGVRAPEIFVETIN</sequence>
<reference evidence="3" key="3">
    <citation type="submission" date="2020-10" db="UniProtKB">
        <authorList>
            <consortium name="WormBaseParasite"/>
        </authorList>
    </citation>
    <scope>IDENTIFICATION</scope>
</reference>
<dbReference type="AlphaFoldDB" id="A0A068W7Y4"/>
<dbReference type="WBParaSite" id="EgrG_000835300">
    <property type="protein sequence ID" value="EgrG_000835300"/>
    <property type="gene ID" value="EgrG_000835300"/>
</dbReference>
<evidence type="ECO:0000313" key="2">
    <source>
        <dbReference type="Proteomes" id="UP000492820"/>
    </source>
</evidence>
<dbReference type="EMBL" id="LK028576">
    <property type="protein sequence ID" value="CDS15945.1"/>
    <property type="molecule type" value="Genomic_DNA"/>
</dbReference>
<evidence type="ECO:0000313" key="3">
    <source>
        <dbReference type="WBParaSite" id="EgrG_000835300"/>
    </source>
</evidence>